<keyword evidence="2" id="KW-1185">Reference proteome</keyword>
<reference evidence="1 2" key="1">
    <citation type="submission" date="2020-07" db="EMBL/GenBank/DDBJ databases">
        <title>Sequencing the genomes of 1000 actinobacteria strains.</title>
        <authorList>
            <person name="Klenk H.-P."/>
        </authorList>
    </citation>
    <scope>NUCLEOTIDE SEQUENCE [LARGE SCALE GENOMIC DNA]</scope>
    <source>
        <strain evidence="1 2">DSM 23141</strain>
    </source>
</reference>
<evidence type="ECO:0000313" key="1">
    <source>
        <dbReference type="EMBL" id="NYG97989.1"/>
    </source>
</evidence>
<dbReference type="EMBL" id="JACBZY010000001">
    <property type="protein sequence ID" value="NYG97989.1"/>
    <property type="molecule type" value="Genomic_DNA"/>
</dbReference>
<dbReference type="RefSeq" id="WP_179565066.1">
    <property type="nucleotide sequence ID" value="NZ_JACBZY010000001.1"/>
</dbReference>
<organism evidence="1 2">
    <name type="scientific">Schumannella luteola</name>
    <dbReference type="NCBI Taxonomy" id="472059"/>
    <lineage>
        <taxon>Bacteria</taxon>
        <taxon>Bacillati</taxon>
        <taxon>Actinomycetota</taxon>
        <taxon>Actinomycetes</taxon>
        <taxon>Micrococcales</taxon>
        <taxon>Microbacteriaceae</taxon>
        <taxon>Schumannella</taxon>
    </lineage>
</organism>
<name>A0A852YJQ6_9MICO</name>
<gene>
    <name evidence="1" type="ORF">BJ979_000615</name>
</gene>
<accession>A0A852YJQ6</accession>
<dbReference type="AlphaFoldDB" id="A0A852YJQ6"/>
<sequence>MLIEAAAWRRRTRLPDDLRDELLALDPWLFEEKVRGSIHEVGGRGPGYRSTVDAEWMPLTVVASGARLVVWGKGTKWIDLPPAHPWMREVTLEGPDRILLVSELADSHPGLSGRLEVRFRTSRARELAAWLEAPPA</sequence>
<proteinExistence type="predicted"/>
<dbReference type="Proteomes" id="UP000553888">
    <property type="component" value="Unassembled WGS sequence"/>
</dbReference>
<protein>
    <submittedName>
        <fullName evidence="1">Uncharacterized protein</fullName>
    </submittedName>
</protein>
<evidence type="ECO:0000313" key="2">
    <source>
        <dbReference type="Proteomes" id="UP000553888"/>
    </source>
</evidence>
<comment type="caution">
    <text evidence="1">The sequence shown here is derived from an EMBL/GenBank/DDBJ whole genome shotgun (WGS) entry which is preliminary data.</text>
</comment>